<comment type="caution">
    <text evidence="2">The sequence shown here is derived from an EMBL/GenBank/DDBJ whole genome shotgun (WGS) entry which is preliminary data.</text>
</comment>
<keyword evidence="3" id="KW-1185">Reference proteome</keyword>
<dbReference type="SUPFAM" id="SSF55008">
    <property type="entry name" value="HMA, heavy metal-associated domain"/>
    <property type="match status" value="1"/>
</dbReference>
<dbReference type="EMBL" id="JANUXY010000009">
    <property type="protein sequence ID" value="MCS4487051.1"/>
    <property type="molecule type" value="Genomic_DNA"/>
</dbReference>
<dbReference type="RefSeq" id="WP_259200690.1">
    <property type="nucleotide sequence ID" value="NZ_JANUXY010000009.1"/>
</dbReference>
<feature type="domain" description="HMA" evidence="1">
    <location>
        <begin position="2"/>
        <end position="67"/>
    </location>
</feature>
<organism evidence="2 3">
    <name type="scientific">Staphylococcus americanisciuri</name>
    <dbReference type="NCBI Taxonomy" id="2973940"/>
    <lineage>
        <taxon>Bacteria</taxon>
        <taxon>Bacillati</taxon>
        <taxon>Bacillota</taxon>
        <taxon>Bacilli</taxon>
        <taxon>Bacillales</taxon>
        <taxon>Staphylococcaceae</taxon>
        <taxon>Staphylococcus</taxon>
    </lineage>
</organism>
<evidence type="ECO:0000313" key="2">
    <source>
        <dbReference type="EMBL" id="MCS4487051.1"/>
    </source>
</evidence>
<dbReference type="Pfam" id="PF00403">
    <property type="entry name" value="HMA"/>
    <property type="match status" value="1"/>
</dbReference>
<gene>
    <name evidence="2" type="ORF">NXS11_09120</name>
</gene>
<evidence type="ECO:0000313" key="3">
    <source>
        <dbReference type="Proteomes" id="UP001205609"/>
    </source>
</evidence>
<reference evidence="2 3" key="1">
    <citation type="journal article" date="2023" name="Int. J. Syst. Evol. Microbiol.">
        <title>Streptococcus sciuri sp. nov., Staphylococcus marylandisciuri sp. nov. and Staphylococcus americanisciuri sp. nov., isolated from faeces of eastern grey squirrel (Sciurus carolinensis).</title>
        <authorList>
            <person name="Volokhov D.V."/>
            <person name="Zagorodnyaya T.A."/>
            <person name="Furtak V.A."/>
            <person name="Nattanmai G."/>
            <person name="Randall L."/>
            <person name="Jose S."/>
            <person name="Gao Y."/>
            <person name="Eisenberg T."/>
            <person name="Delmonte P."/>
            <person name="Blom J."/>
            <person name="Mitchell K.K."/>
        </authorList>
    </citation>
    <scope>NUCLEOTIDE SEQUENCE [LARGE SCALE GENOMIC DNA]</scope>
    <source>
        <strain evidence="2 3">GRT3</strain>
    </source>
</reference>
<accession>A0ABT2F3K1</accession>
<sequence>MAKHVIMVEGMSCDHCKHAVETAVQENKDVVKVEAFPAEDKVDVEVLNDAALEDVKQRIYDAGYDVKS</sequence>
<dbReference type="Proteomes" id="UP001205609">
    <property type="component" value="Unassembled WGS sequence"/>
</dbReference>
<evidence type="ECO:0000259" key="1">
    <source>
        <dbReference type="PROSITE" id="PS50846"/>
    </source>
</evidence>
<dbReference type="CDD" id="cd00371">
    <property type="entry name" value="HMA"/>
    <property type="match status" value="1"/>
</dbReference>
<proteinExistence type="predicted"/>
<protein>
    <submittedName>
        <fullName evidence="2">Cation transporter</fullName>
    </submittedName>
</protein>
<name>A0ABT2F3K1_9STAP</name>
<dbReference type="InterPro" id="IPR036163">
    <property type="entry name" value="HMA_dom_sf"/>
</dbReference>
<dbReference type="Gene3D" id="3.30.70.100">
    <property type="match status" value="1"/>
</dbReference>
<dbReference type="InterPro" id="IPR006121">
    <property type="entry name" value="HMA_dom"/>
</dbReference>
<dbReference type="PROSITE" id="PS50846">
    <property type="entry name" value="HMA_2"/>
    <property type="match status" value="1"/>
</dbReference>